<feature type="transmembrane region" description="Helical" evidence="2">
    <location>
        <begin position="28"/>
        <end position="49"/>
    </location>
</feature>
<dbReference type="GO" id="GO:0090313">
    <property type="term" value="P:regulation of protein targeting to membrane"/>
    <property type="evidence" value="ECO:0007669"/>
    <property type="project" value="TreeGrafter"/>
</dbReference>
<dbReference type="Pfam" id="PF05170">
    <property type="entry name" value="AsmA"/>
    <property type="match status" value="2"/>
</dbReference>
<dbReference type="OrthoDB" id="5749006at2"/>
<reference evidence="4 5" key="1">
    <citation type="submission" date="2018-09" db="EMBL/GenBank/DDBJ databases">
        <authorList>
            <person name="Zhu H."/>
        </authorList>
    </citation>
    <scope>NUCLEOTIDE SEQUENCE [LARGE SCALE GENOMIC DNA]</scope>
    <source>
        <strain evidence="4 5">K2R01-6</strain>
    </source>
</reference>
<dbReference type="InterPro" id="IPR007844">
    <property type="entry name" value="AsmA"/>
</dbReference>
<keyword evidence="2" id="KW-0812">Transmembrane</keyword>
<feature type="compositionally biased region" description="Basic and acidic residues" evidence="1">
    <location>
        <begin position="677"/>
        <end position="698"/>
    </location>
</feature>
<organism evidence="4 5">
    <name type="scientific">Sphingomonas cavernae</name>
    <dbReference type="NCBI Taxonomy" id="2320861"/>
    <lineage>
        <taxon>Bacteria</taxon>
        <taxon>Pseudomonadati</taxon>
        <taxon>Pseudomonadota</taxon>
        <taxon>Alphaproteobacteria</taxon>
        <taxon>Sphingomonadales</taxon>
        <taxon>Sphingomonadaceae</taxon>
        <taxon>Sphingomonas</taxon>
    </lineage>
</organism>
<sequence length="711" mass="77651">MAADLSHERFPPTEASPIPRRRADPLRIMFYTIGGILAAIFLAWLVLYITKGRFLKGPFERFVSAQMERKLDVAGDFQLYFNPFNVKFYAEGLTIANPDWATTRNFFESRVIDTNIATWTLLFGKDRINWLALVEGDVNLEWDKPGKRNSWTFGDPDKPAEALDIPIIRQAIVRGTEIHYRDPPMQLSADIRIETVRAADTRFQNDIRFTGGGAMRDRPFTLSGNLMSPNETIEGGRNQLRLAARSGPTSMTVSGTLPGATEIEGADLKMGVRGPNISLLFDFLGVAVPDTRAYRITSNLTKQSDSWRFTRLKGVFGESDIAGLMTISRPEARLKIDADLQTRVLDIVDAGPFIGYDPDRLEARGNAGAVKAVAGRPRVLPDARLRIDAISRFDADVKWSVRRVRAESFPVSNIALTLDLDRSLLTLSPFSFDIAGGHLDSDIAINARGTPVRTRYDIRLAPTPMGQLLARFGVEQSGTTGMLKARVAMTGEGDSIHKSLASSDGRIAIIMPRGTLWTRNVQLSELDIGTFVTKMFEKKLKEPVQINCGLIGFTVRDGVAAADPILIDTRKNVILGRGGFSFKNESIDMAVRADGKKFSLFSGQSPVGVGGYFAQPKLDVITPELVGRAGVGLGLAALASPLAAVIAFVDVGDAKAADCGPVLTGARALSQRTRGGAARDDVGRGTTSKEESGKLTKKAEKKQRKKFLGIF</sequence>
<dbReference type="PANTHER" id="PTHR30441">
    <property type="entry name" value="DUF748 DOMAIN-CONTAINING PROTEIN"/>
    <property type="match status" value="1"/>
</dbReference>
<dbReference type="RefSeq" id="WP_119760195.1">
    <property type="nucleotide sequence ID" value="NZ_QYUM01000002.1"/>
</dbReference>
<gene>
    <name evidence="4" type="ORF">D3876_05600</name>
</gene>
<dbReference type="PANTHER" id="PTHR30441:SF9">
    <property type="entry name" value="ASMA FAMILY PROTEIN YHJG"/>
    <property type="match status" value="1"/>
</dbReference>
<dbReference type="Proteomes" id="UP000286100">
    <property type="component" value="Unassembled WGS sequence"/>
</dbReference>
<dbReference type="GO" id="GO:0005886">
    <property type="term" value="C:plasma membrane"/>
    <property type="evidence" value="ECO:0007669"/>
    <property type="project" value="TreeGrafter"/>
</dbReference>
<feature type="compositionally biased region" description="Basic residues" evidence="1">
    <location>
        <begin position="699"/>
        <end position="711"/>
    </location>
</feature>
<keyword evidence="2" id="KW-0472">Membrane</keyword>
<feature type="domain" description="AsmA" evidence="3">
    <location>
        <begin position="299"/>
        <end position="517"/>
    </location>
</feature>
<evidence type="ECO:0000256" key="2">
    <source>
        <dbReference type="SAM" id="Phobius"/>
    </source>
</evidence>
<keyword evidence="2" id="KW-1133">Transmembrane helix</keyword>
<feature type="region of interest" description="Disordered" evidence="1">
    <location>
        <begin position="673"/>
        <end position="711"/>
    </location>
</feature>
<dbReference type="AlphaFoldDB" id="A0A418WR91"/>
<evidence type="ECO:0000259" key="3">
    <source>
        <dbReference type="Pfam" id="PF05170"/>
    </source>
</evidence>
<dbReference type="EMBL" id="QYUM01000002">
    <property type="protein sequence ID" value="RJF93765.1"/>
    <property type="molecule type" value="Genomic_DNA"/>
</dbReference>
<evidence type="ECO:0000256" key="1">
    <source>
        <dbReference type="SAM" id="MobiDB-lite"/>
    </source>
</evidence>
<accession>A0A418WR91</accession>
<proteinExistence type="predicted"/>
<comment type="caution">
    <text evidence="4">The sequence shown here is derived from an EMBL/GenBank/DDBJ whole genome shotgun (WGS) entry which is preliminary data.</text>
</comment>
<dbReference type="InterPro" id="IPR052894">
    <property type="entry name" value="AsmA-related"/>
</dbReference>
<name>A0A418WR91_9SPHN</name>
<evidence type="ECO:0000313" key="5">
    <source>
        <dbReference type="Proteomes" id="UP000286100"/>
    </source>
</evidence>
<feature type="domain" description="AsmA" evidence="3">
    <location>
        <begin position="27"/>
        <end position="158"/>
    </location>
</feature>
<keyword evidence="5" id="KW-1185">Reference proteome</keyword>
<evidence type="ECO:0000313" key="4">
    <source>
        <dbReference type="EMBL" id="RJF93765.1"/>
    </source>
</evidence>
<protein>
    <submittedName>
        <fullName evidence="4">AsmA family protein</fullName>
    </submittedName>
</protein>